<dbReference type="InterPro" id="IPR029044">
    <property type="entry name" value="Nucleotide-diphossugar_trans"/>
</dbReference>
<sequence>MSDTALLVVAKAPEPGLAKTRLSPPASADEAAGIAAASLLDTLRAVRAVPDSAGVVAWTGELACALRREEIAAALNGLSVVPQRGDDFGARLAAAHADVAEVLPHRPVVQIGMDTPQVTGQLLAECAEPLHHAEGPDAVLGPASDGGWWALGLRDPRWASVLAEVPMSRPDTGDLTLAALRSHGLRVGLLPELSDVDTMSEAVPVAKRVPESEFAAAVRAGVGVVP</sequence>
<accession>A0A839DYX0</accession>
<evidence type="ECO:0000313" key="1">
    <source>
        <dbReference type="EMBL" id="MBA8824575.1"/>
    </source>
</evidence>
<dbReference type="InterPro" id="IPR018641">
    <property type="entry name" value="Trfase_1_rSAM/seldom-assoc"/>
</dbReference>
<gene>
    <name evidence="1" type="ORF">FHX42_001922</name>
</gene>
<dbReference type="RefSeq" id="WP_182543831.1">
    <property type="nucleotide sequence ID" value="NZ_JACGWZ010000002.1"/>
</dbReference>
<dbReference type="Gene3D" id="3.90.550.10">
    <property type="entry name" value="Spore Coat Polysaccharide Biosynthesis Protein SpsA, Chain A"/>
    <property type="match status" value="1"/>
</dbReference>
<dbReference type="SUPFAM" id="SSF53448">
    <property type="entry name" value="Nucleotide-diphospho-sugar transferases"/>
    <property type="match status" value="1"/>
</dbReference>
<keyword evidence="2" id="KW-1185">Reference proteome</keyword>
<protein>
    <recommendedName>
        <fullName evidence="3">DUF2064 domain-containing protein</fullName>
    </recommendedName>
</protein>
<dbReference type="PANTHER" id="PTHR36529:SF1">
    <property type="entry name" value="GLYCOSYLTRANSFERASE"/>
    <property type="match status" value="1"/>
</dbReference>
<evidence type="ECO:0000313" key="2">
    <source>
        <dbReference type="Proteomes" id="UP000569329"/>
    </source>
</evidence>
<dbReference type="EMBL" id="JACGWZ010000002">
    <property type="protein sequence ID" value="MBA8824575.1"/>
    <property type="molecule type" value="Genomic_DNA"/>
</dbReference>
<reference evidence="1 2" key="1">
    <citation type="submission" date="2020-07" db="EMBL/GenBank/DDBJ databases">
        <title>Sequencing the genomes of 1000 actinobacteria strains.</title>
        <authorList>
            <person name="Klenk H.-P."/>
        </authorList>
    </citation>
    <scope>NUCLEOTIDE SEQUENCE [LARGE SCALE GENOMIC DNA]</scope>
    <source>
        <strain evidence="1 2">DSM 45975</strain>
    </source>
</reference>
<proteinExistence type="predicted"/>
<name>A0A839DYX0_9PSEU</name>
<dbReference type="Proteomes" id="UP000569329">
    <property type="component" value="Unassembled WGS sequence"/>
</dbReference>
<comment type="caution">
    <text evidence="1">The sequence shown here is derived from an EMBL/GenBank/DDBJ whole genome shotgun (WGS) entry which is preliminary data.</text>
</comment>
<evidence type="ECO:0008006" key="3">
    <source>
        <dbReference type="Google" id="ProtNLM"/>
    </source>
</evidence>
<organism evidence="1 2">
    <name type="scientific">Halosaccharopolyspora lacisalsi</name>
    <dbReference type="NCBI Taxonomy" id="1000566"/>
    <lineage>
        <taxon>Bacteria</taxon>
        <taxon>Bacillati</taxon>
        <taxon>Actinomycetota</taxon>
        <taxon>Actinomycetes</taxon>
        <taxon>Pseudonocardiales</taxon>
        <taxon>Pseudonocardiaceae</taxon>
        <taxon>Halosaccharopolyspora</taxon>
    </lineage>
</organism>
<dbReference type="Pfam" id="PF09837">
    <property type="entry name" value="DUF2064"/>
    <property type="match status" value="1"/>
</dbReference>
<dbReference type="PANTHER" id="PTHR36529">
    <property type="entry name" value="SLL1095 PROTEIN"/>
    <property type="match status" value="1"/>
</dbReference>
<dbReference type="AlphaFoldDB" id="A0A839DYX0"/>